<comment type="caution">
    <text evidence="1">The sequence shown here is derived from an EMBL/GenBank/DDBJ whole genome shotgun (WGS) entry which is preliminary data.</text>
</comment>
<accession>A0A9Q3QB09</accession>
<name>A0A9Q3QB09_9BASI</name>
<dbReference type="AlphaFoldDB" id="A0A9Q3QB09"/>
<protein>
    <submittedName>
        <fullName evidence="1">Uncharacterized protein</fullName>
    </submittedName>
</protein>
<sequence length="158" mass="17443">MSWFSHYSTDQILSQFLPCNQDLVQAPSQGTSAIGTGEESQIPPLTPYNPLPNCPLKSPNRPYLSFCITIIGLQVPPSMTPGSQLQPLQACHLWASTNPLFAPTVVLLISDKGTWGVDQQEYCYIYECNYCTYQINIARPNSSNLNKNQSACKGCHNA</sequence>
<gene>
    <name evidence="1" type="ORF">O181_131409</name>
</gene>
<organism evidence="1 2">
    <name type="scientific">Austropuccinia psidii MF-1</name>
    <dbReference type="NCBI Taxonomy" id="1389203"/>
    <lineage>
        <taxon>Eukaryota</taxon>
        <taxon>Fungi</taxon>
        <taxon>Dikarya</taxon>
        <taxon>Basidiomycota</taxon>
        <taxon>Pucciniomycotina</taxon>
        <taxon>Pucciniomycetes</taxon>
        <taxon>Pucciniales</taxon>
        <taxon>Sphaerophragmiaceae</taxon>
        <taxon>Austropuccinia</taxon>
    </lineage>
</organism>
<reference evidence="1" key="1">
    <citation type="submission" date="2021-03" db="EMBL/GenBank/DDBJ databases">
        <title>Draft genome sequence of rust myrtle Austropuccinia psidii MF-1, a brazilian biotype.</title>
        <authorList>
            <person name="Quecine M.C."/>
            <person name="Pachon D.M.R."/>
            <person name="Bonatelli M.L."/>
            <person name="Correr F.H."/>
            <person name="Franceschini L.M."/>
            <person name="Leite T.F."/>
            <person name="Margarido G.R.A."/>
            <person name="Almeida C.A."/>
            <person name="Ferrarezi J.A."/>
            <person name="Labate C.A."/>
        </authorList>
    </citation>
    <scope>NUCLEOTIDE SEQUENCE</scope>
    <source>
        <strain evidence="1">MF-1</strain>
    </source>
</reference>
<evidence type="ECO:0000313" key="1">
    <source>
        <dbReference type="EMBL" id="MBW0591694.1"/>
    </source>
</evidence>
<dbReference type="EMBL" id="AVOT02144470">
    <property type="protein sequence ID" value="MBW0591694.1"/>
    <property type="molecule type" value="Genomic_DNA"/>
</dbReference>
<proteinExistence type="predicted"/>
<dbReference type="Proteomes" id="UP000765509">
    <property type="component" value="Unassembled WGS sequence"/>
</dbReference>
<evidence type="ECO:0000313" key="2">
    <source>
        <dbReference type="Proteomes" id="UP000765509"/>
    </source>
</evidence>
<keyword evidence="2" id="KW-1185">Reference proteome</keyword>